<dbReference type="SMART" id="SM00382">
    <property type="entry name" value="AAA"/>
    <property type="match status" value="1"/>
</dbReference>
<dbReference type="PANTHER" id="PTHR32071">
    <property type="entry name" value="TRANSCRIPTIONAL REGULATORY PROTEIN"/>
    <property type="match status" value="1"/>
</dbReference>
<dbReference type="GO" id="GO:0003677">
    <property type="term" value="F:DNA binding"/>
    <property type="evidence" value="ECO:0007669"/>
    <property type="project" value="UniProtKB-KW"/>
</dbReference>
<dbReference type="InterPro" id="IPR002078">
    <property type="entry name" value="Sigma_54_int"/>
</dbReference>
<dbReference type="InterPro" id="IPR003593">
    <property type="entry name" value="AAA+_ATPase"/>
</dbReference>
<dbReference type="Gene3D" id="1.10.8.60">
    <property type="match status" value="1"/>
</dbReference>
<evidence type="ECO:0000313" key="11">
    <source>
        <dbReference type="Proteomes" id="UP000769766"/>
    </source>
</evidence>
<dbReference type="Gene3D" id="1.10.10.60">
    <property type="entry name" value="Homeodomain-like"/>
    <property type="match status" value="1"/>
</dbReference>
<dbReference type="InterPro" id="IPR027417">
    <property type="entry name" value="P-loop_NTPase"/>
</dbReference>
<keyword evidence="7" id="KW-0597">Phosphoprotein</keyword>
<name>A0A932FXQ4_UNCTE</name>
<proteinExistence type="predicted"/>
<feature type="domain" description="Response regulatory" evidence="9">
    <location>
        <begin position="5"/>
        <end position="118"/>
    </location>
</feature>
<keyword evidence="2" id="KW-0067">ATP-binding</keyword>
<dbReference type="SUPFAM" id="SSF52540">
    <property type="entry name" value="P-loop containing nucleoside triphosphate hydrolases"/>
    <property type="match status" value="1"/>
</dbReference>
<comment type="caution">
    <text evidence="10">The sequence shown here is derived from an EMBL/GenBank/DDBJ whole genome shotgun (WGS) entry which is preliminary data.</text>
</comment>
<gene>
    <name evidence="10" type="ORF">HYY20_13140</name>
</gene>
<keyword evidence="1" id="KW-0547">Nucleotide-binding</keyword>
<dbReference type="SMART" id="SM00448">
    <property type="entry name" value="REC"/>
    <property type="match status" value="1"/>
</dbReference>
<dbReference type="PROSITE" id="PS00676">
    <property type="entry name" value="SIGMA54_INTERACT_2"/>
    <property type="match status" value="1"/>
</dbReference>
<dbReference type="InterPro" id="IPR058031">
    <property type="entry name" value="AAA_lid_NorR"/>
</dbReference>
<dbReference type="InterPro" id="IPR025944">
    <property type="entry name" value="Sigma_54_int_dom_CS"/>
</dbReference>
<accession>A0A932FXQ4</accession>
<evidence type="ECO:0000259" key="8">
    <source>
        <dbReference type="PROSITE" id="PS50045"/>
    </source>
</evidence>
<evidence type="ECO:0000259" key="9">
    <source>
        <dbReference type="PROSITE" id="PS50110"/>
    </source>
</evidence>
<dbReference type="Pfam" id="PF00072">
    <property type="entry name" value="Response_reg"/>
    <property type="match status" value="1"/>
</dbReference>
<dbReference type="CDD" id="cd00156">
    <property type="entry name" value="REC"/>
    <property type="match status" value="1"/>
</dbReference>
<dbReference type="CDD" id="cd00009">
    <property type="entry name" value="AAA"/>
    <property type="match status" value="1"/>
</dbReference>
<dbReference type="FunFam" id="1.10.8.60:FF:000014">
    <property type="entry name" value="DNA-binding transcriptional regulator NtrC"/>
    <property type="match status" value="1"/>
</dbReference>
<dbReference type="PANTHER" id="PTHR32071:SF113">
    <property type="entry name" value="ALGINATE BIOSYNTHESIS TRANSCRIPTIONAL REGULATORY PROTEIN ALGB"/>
    <property type="match status" value="1"/>
</dbReference>
<dbReference type="InterPro" id="IPR025943">
    <property type="entry name" value="Sigma_54_int_dom_ATP-bd_2"/>
</dbReference>
<protein>
    <submittedName>
        <fullName evidence="10">Sigma-54-dependent Fis family transcriptional regulator</fullName>
    </submittedName>
</protein>
<dbReference type="InterPro" id="IPR001789">
    <property type="entry name" value="Sig_transdc_resp-reg_receiver"/>
</dbReference>
<dbReference type="SUPFAM" id="SSF46689">
    <property type="entry name" value="Homeodomain-like"/>
    <property type="match status" value="1"/>
</dbReference>
<dbReference type="FunFam" id="3.40.50.300:FF:000006">
    <property type="entry name" value="DNA-binding transcriptional regulator NtrC"/>
    <property type="match status" value="1"/>
</dbReference>
<evidence type="ECO:0000256" key="7">
    <source>
        <dbReference type="PROSITE-ProRule" id="PRU00169"/>
    </source>
</evidence>
<dbReference type="Pfam" id="PF25601">
    <property type="entry name" value="AAA_lid_14"/>
    <property type="match status" value="1"/>
</dbReference>
<dbReference type="PROSITE" id="PS50110">
    <property type="entry name" value="RESPONSE_REGULATORY"/>
    <property type="match status" value="1"/>
</dbReference>
<dbReference type="SUPFAM" id="SSF52172">
    <property type="entry name" value="CheY-like"/>
    <property type="match status" value="1"/>
</dbReference>
<dbReference type="PROSITE" id="PS00688">
    <property type="entry name" value="SIGMA54_INTERACT_3"/>
    <property type="match status" value="1"/>
</dbReference>
<keyword evidence="5" id="KW-0010">Activator</keyword>
<dbReference type="GO" id="GO:0006355">
    <property type="term" value="P:regulation of DNA-templated transcription"/>
    <property type="evidence" value="ECO:0007669"/>
    <property type="project" value="InterPro"/>
</dbReference>
<reference evidence="10" key="1">
    <citation type="submission" date="2020-07" db="EMBL/GenBank/DDBJ databases">
        <title>Huge and variable diversity of episymbiotic CPR bacteria and DPANN archaea in groundwater ecosystems.</title>
        <authorList>
            <person name="He C.Y."/>
            <person name="Keren R."/>
            <person name="Whittaker M."/>
            <person name="Farag I.F."/>
            <person name="Doudna J."/>
            <person name="Cate J.H.D."/>
            <person name="Banfield J.F."/>
        </authorList>
    </citation>
    <scope>NUCLEOTIDE SEQUENCE</scope>
    <source>
        <strain evidence="10">NC_groundwater_672_Ag_B-0.1um_62_36</strain>
    </source>
</reference>
<feature type="domain" description="Sigma-54 factor interaction" evidence="8">
    <location>
        <begin position="143"/>
        <end position="372"/>
    </location>
</feature>
<dbReference type="PROSITE" id="PS50045">
    <property type="entry name" value="SIGMA54_INTERACT_4"/>
    <property type="match status" value="1"/>
</dbReference>
<keyword evidence="4" id="KW-0238">DNA-binding</keyword>
<evidence type="ECO:0000256" key="4">
    <source>
        <dbReference type="ARBA" id="ARBA00023125"/>
    </source>
</evidence>
<dbReference type="InterPro" id="IPR009057">
    <property type="entry name" value="Homeodomain-like_sf"/>
</dbReference>
<dbReference type="GO" id="GO:0000160">
    <property type="term" value="P:phosphorelay signal transduction system"/>
    <property type="evidence" value="ECO:0007669"/>
    <property type="project" value="InterPro"/>
</dbReference>
<keyword evidence="3" id="KW-0805">Transcription regulation</keyword>
<dbReference type="EMBL" id="JACPRF010000401">
    <property type="protein sequence ID" value="MBI2877813.1"/>
    <property type="molecule type" value="Genomic_DNA"/>
</dbReference>
<dbReference type="AlphaFoldDB" id="A0A932FXQ4"/>
<organism evidence="10 11">
    <name type="scientific">Tectimicrobiota bacterium</name>
    <dbReference type="NCBI Taxonomy" id="2528274"/>
    <lineage>
        <taxon>Bacteria</taxon>
        <taxon>Pseudomonadati</taxon>
        <taxon>Nitrospinota/Tectimicrobiota group</taxon>
        <taxon>Candidatus Tectimicrobiota</taxon>
    </lineage>
</organism>
<sequence length="465" mass="53182">MKSQSILIIDDDEGMRDTLEVILRREYQVLKAASGEQGLMVLKDQEVSLVFLDIRMPGMNGLEVLQEIKRFYPGMIVVMISVVTDPDTVARALALGAQDYLTKEFDYDQVRHRCRQFLKQRERELEIISLKSELDSTRSTALILGPNPAIKKLCETLPDVSRTKSPILITGETGTGKELWARYIHSLSPRQDKPLITTNLAAIPDSLVESTLFGHKAGAFTGATQNQLGKFELAHGGTLFLDEIGCMDMGSQGKLLRALQAGEIQTVGESRAKRVNVRIISATNTDLAQAIKQGCFREDLYYRLSRHPIHLPPLRERREDIPVLVDHFRKKYNQELNRDVAGIEPEALEILREYPWPGNIRELENLMERLVLTGRGKRITRVDLLFDRFIPLKEERKKEKEKALMTVDLSQDLKSGLRSYEKRYLQEVLQRYPRDIRAAIRHAKISRRSFYQKIKDYGIKPGETP</sequence>
<feature type="modified residue" description="4-aspartylphosphate" evidence="7">
    <location>
        <position position="53"/>
    </location>
</feature>
<evidence type="ECO:0000256" key="5">
    <source>
        <dbReference type="ARBA" id="ARBA00023159"/>
    </source>
</evidence>
<dbReference type="GO" id="GO:0005524">
    <property type="term" value="F:ATP binding"/>
    <property type="evidence" value="ECO:0007669"/>
    <property type="project" value="UniProtKB-KW"/>
</dbReference>
<evidence type="ECO:0000256" key="1">
    <source>
        <dbReference type="ARBA" id="ARBA00022741"/>
    </source>
</evidence>
<evidence type="ECO:0000256" key="6">
    <source>
        <dbReference type="ARBA" id="ARBA00023163"/>
    </source>
</evidence>
<dbReference type="Proteomes" id="UP000769766">
    <property type="component" value="Unassembled WGS sequence"/>
</dbReference>
<evidence type="ECO:0000256" key="2">
    <source>
        <dbReference type="ARBA" id="ARBA00022840"/>
    </source>
</evidence>
<dbReference type="Gene3D" id="3.40.50.2300">
    <property type="match status" value="1"/>
</dbReference>
<evidence type="ECO:0000313" key="10">
    <source>
        <dbReference type="EMBL" id="MBI2877813.1"/>
    </source>
</evidence>
<evidence type="ECO:0000256" key="3">
    <source>
        <dbReference type="ARBA" id="ARBA00023015"/>
    </source>
</evidence>
<dbReference type="InterPro" id="IPR011006">
    <property type="entry name" value="CheY-like_superfamily"/>
</dbReference>
<dbReference type="Gene3D" id="3.40.50.300">
    <property type="entry name" value="P-loop containing nucleotide triphosphate hydrolases"/>
    <property type="match status" value="1"/>
</dbReference>
<keyword evidence="6" id="KW-0804">Transcription</keyword>
<dbReference type="Pfam" id="PF00158">
    <property type="entry name" value="Sigma54_activat"/>
    <property type="match status" value="1"/>
</dbReference>